<evidence type="ECO:0000256" key="1">
    <source>
        <dbReference type="ARBA" id="ARBA00004776"/>
    </source>
</evidence>
<organism evidence="6 7">
    <name type="scientific">Acetanaerobacterium elongatum</name>
    <dbReference type="NCBI Taxonomy" id="258515"/>
    <lineage>
        <taxon>Bacteria</taxon>
        <taxon>Bacillati</taxon>
        <taxon>Bacillota</taxon>
        <taxon>Clostridia</taxon>
        <taxon>Eubacteriales</taxon>
        <taxon>Oscillospiraceae</taxon>
        <taxon>Acetanaerobacterium</taxon>
    </lineage>
</organism>
<dbReference type="GO" id="GO:0016757">
    <property type="term" value="F:glycosyltransferase activity"/>
    <property type="evidence" value="ECO:0007669"/>
    <property type="project" value="UniProtKB-KW"/>
</dbReference>
<evidence type="ECO:0000313" key="7">
    <source>
        <dbReference type="Proteomes" id="UP000199182"/>
    </source>
</evidence>
<dbReference type="EMBL" id="FNID01000005">
    <property type="protein sequence ID" value="SDM79499.1"/>
    <property type="molecule type" value="Genomic_DNA"/>
</dbReference>
<evidence type="ECO:0000313" key="6">
    <source>
        <dbReference type="EMBL" id="SDM79499.1"/>
    </source>
</evidence>
<proteinExistence type="inferred from homology"/>
<keyword evidence="7" id="KW-1185">Reference proteome</keyword>
<gene>
    <name evidence="6" type="ORF">SAMN05192585_10542</name>
</gene>
<dbReference type="Gene3D" id="3.90.550.10">
    <property type="entry name" value="Spore Coat Polysaccharide Biosynthesis Protein SpsA, Chain A"/>
    <property type="match status" value="1"/>
</dbReference>
<dbReference type="STRING" id="258515.SAMN05192585_10542"/>
<feature type="domain" description="Glycosyltransferase 2-like" evidence="5">
    <location>
        <begin position="9"/>
        <end position="130"/>
    </location>
</feature>
<sequence length="407" mass="45988">MTEDTPLVSIVVLAYNHLDYTRECIESIYRYTSHLSFELITINNGSSDGTEEYFNSLPDTIKISFPENIGVCRAINHGFRIARGKYTMNVSNDIVAMPHWLDNLLICMESDPKIGMAVPVCDASCNYQQMVLPYRTMEELKEKAAVYNVSNPALWEERLKLSTYAGIYRTELQKALGGFDEDFNPGCYDDDAICFSIRRMGYKVIFAKDCFVHHYGAHTFTAEYDKDKGLAIRNKLLFMRKFAAEPYVAGLIDYNIIDLVRYSGGDSISILGLGSSYGTTPLQLKNTCKSKGSRNIGLYYLTQDAHTMTDLKTVCDDCAFAPLEEAPELFGGRAYDYIIVEADSRQLQNRSELFSALYAMLKAGGQLVCTAASPQILYEIMGLFYNLDARLENQLNNFYYLCFTTPK</sequence>
<accession>A0A1G9W4R3</accession>
<keyword evidence="4 6" id="KW-0808">Transferase</keyword>
<dbReference type="SUPFAM" id="SSF53335">
    <property type="entry name" value="S-adenosyl-L-methionine-dependent methyltransferases"/>
    <property type="match status" value="1"/>
</dbReference>
<evidence type="ECO:0000259" key="5">
    <source>
        <dbReference type="Pfam" id="PF00535"/>
    </source>
</evidence>
<protein>
    <submittedName>
        <fullName evidence="6">Glycosyltransferase, GT2 family</fullName>
    </submittedName>
</protein>
<dbReference type="InterPro" id="IPR029063">
    <property type="entry name" value="SAM-dependent_MTases_sf"/>
</dbReference>
<comment type="pathway">
    <text evidence="1">Cell wall biogenesis; cell wall polysaccharide biosynthesis.</text>
</comment>
<evidence type="ECO:0000256" key="4">
    <source>
        <dbReference type="ARBA" id="ARBA00022679"/>
    </source>
</evidence>
<dbReference type="AlphaFoldDB" id="A0A1G9W4R3"/>
<dbReference type="InterPro" id="IPR001173">
    <property type="entry name" value="Glyco_trans_2-like"/>
</dbReference>
<evidence type="ECO:0000256" key="3">
    <source>
        <dbReference type="ARBA" id="ARBA00022676"/>
    </source>
</evidence>
<dbReference type="SUPFAM" id="SSF53448">
    <property type="entry name" value="Nucleotide-diphospho-sugar transferases"/>
    <property type="match status" value="1"/>
</dbReference>
<dbReference type="Proteomes" id="UP000199182">
    <property type="component" value="Unassembled WGS sequence"/>
</dbReference>
<dbReference type="Pfam" id="PF00535">
    <property type="entry name" value="Glycos_transf_2"/>
    <property type="match status" value="1"/>
</dbReference>
<dbReference type="RefSeq" id="WP_092638189.1">
    <property type="nucleotide sequence ID" value="NZ_FNID01000005.1"/>
</dbReference>
<comment type="similarity">
    <text evidence="2">Belongs to the glycosyltransferase 2 family.</text>
</comment>
<keyword evidence="3" id="KW-0328">Glycosyltransferase</keyword>
<dbReference type="InterPro" id="IPR029044">
    <property type="entry name" value="Nucleotide-diphossugar_trans"/>
</dbReference>
<name>A0A1G9W4R3_9FIRM</name>
<dbReference type="OrthoDB" id="9772751at2"/>
<reference evidence="6 7" key="1">
    <citation type="submission" date="2016-10" db="EMBL/GenBank/DDBJ databases">
        <authorList>
            <person name="de Groot N.N."/>
        </authorList>
    </citation>
    <scope>NUCLEOTIDE SEQUENCE [LARGE SCALE GENOMIC DNA]</scope>
    <source>
        <strain evidence="6 7">CGMCC 1.5012</strain>
    </source>
</reference>
<evidence type="ECO:0000256" key="2">
    <source>
        <dbReference type="ARBA" id="ARBA00006739"/>
    </source>
</evidence>
<dbReference type="PANTHER" id="PTHR43179">
    <property type="entry name" value="RHAMNOSYLTRANSFERASE WBBL"/>
    <property type="match status" value="1"/>
</dbReference>
<dbReference type="PANTHER" id="PTHR43179:SF12">
    <property type="entry name" value="GALACTOFURANOSYLTRANSFERASE GLFT2"/>
    <property type="match status" value="1"/>
</dbReference>